<dbReference type="PANTHER" id="PTHR31138:SF1">
    <property type="entry name" value="PDZ DOMAIN-CONTAINING PROTEIN"/>
    <property type="match status" value="1"/>
</dbReference>
<dbReference type="Pfam" id="PF19343">
    <property type="entry name" value="HAM1_N"/>
    <property type="match status" value="1"/>
</dbReference>
<sequence>MSVAPTKSEISQNPGKLSVTNALNRDQVEGNVSSGLKLWGAIQAFRDGRMPDNKQIDRVLDYAIKTSPVDVSRLSPDGRVLVDDFRDIIETLRTIVAEKNADELLQSAVWASYSGDLSRAKQDGVIPVTNDKVQEDANTAAAHIRTLITLFVTNSEARKLLQDFGIVGRDVFATAATKAADKARPTQEQLDAVDQEAPSNEWVGADGKRHGPNETPEVQMKGPNGTQVRYNPKDAPGQASVTDHRGETRTAGDTYSAAQEAKNDAQLRAQEAKAQGTGTAQSHADDLKAARDPNAPLSQQKEQVTSAANAKVDEYGNQIPDPQNQTNQEKARAKAAALRDRIPAEHRERAANYLQQGKNFFNDEFPEERRDQFIYRLKKVVVECQGHKDYQEAMGWLLETLENYHGHAKHVGTKGAGSVQAVGGDPGITDATTQFRVLLERFANGQSIEPILNALDQVYTDIQNDSELRSWFTTFNEYIHKVLLEPGYILDEESDREAVALRDSGKRFFTDKYKSHQELLFDEVQVWATAFGKDPLNVRLGDDVKRFTKDLLFNSEGNLTFKPKLWNDVRTILLPLLLEQVTYVPIPRAEYSDPNIDLVIEGLVLSGPNLFPNIVHLESFNSFTFSPYPKINKGMDNQHHRFALSLSQIQADIRDVAFAFRRKTGWPRISDHGLADVVLAGKGISVDVELESVENRRDTVFKTNHIKVSIDTLKFSIRNSKHDLLYKFIKSTATGLIKKAITAAVQNAMKTSLGHLDDQLVEIRNRVDEAKKTDETTRSQALKDLYARKKQASADEKARAEPSPGTFKIVTNRESQLNPDLTHDAEKSWTHKAFKTEDLAASGKEWRSPAFDLTDKAHPALTGQHHPGATVGAGAKTQKVEQQAAAAVKQKV</sequence>
<feature type="domain" description="HAM1-like C-terminal" evidence="2">
    <location>
        <begin position="708"/>
        <end position="857"/>
    </location>
</feature>
<dbReference type="Pfam" id="PF14613">
    <property type="entry name" value="HAM1_C"/>
    <property type="match status" value="1"/>
</dbReference>
<feature type="compositionally biased region" description="Low complexity" evidence="1">
    <location>
        <begin position="875"/>
        <end position="892"/>
    </location>
</feature>
<dbReference type="InterPro" id="IPR045967">
    <property type="entry name" value="HAM1-like_N"/>
</dbReference>
<dbReference type="AlphaFoldDB" id="A0A1E3IVZ2"/>
<dbReference type="InterPro" id="IPR017943">
    <property type="entry name" value="Bactericidal_perm-incr_a/b_dom"/>
</dbReference>
<feature type="region of interest" description="Disordered" evidence="1">
    <location>
        <begin position="179"/>
        <end position="308"/>
    </location>
</feature>
<dbReference type="GeneID" id="30194774"/>
<dbReference type="OrthoDB" id="19394at2759"/>
<reference evidence="4 5" key="1">
    <citation type="submission" date="2016-06" db="EMBL/GenBank/DDBJ databases">
        <title>Evolution of pathogenesis and genome organization in the Tremellales.</title>
        <authorList>
            <person name="Cuomo C."/>
            <person name="Litvintseva A."/>
            <person name="Heitman J."/>
            <person name="Chen Y."/>
            <person name="Sun S."/>
            <person name="Springer D."/>
            <person name="Dromer F."/>
            <person name="Young S."/>
            <person name="Zeng Q."/>
            <person name="Chapman S."/>
            <person name="Gujja S."/>
            <person name="Saif S."/>
            <person name="Birren B."/>
        </authorList>
    </citation>
    <scope>NUCLEOTIDE SEQUENCE [LARGE SCALE GENOMIC DNA]</scope>
    <source>
        <strain evidence="4 5">CBS 7118</strain>
    </source>
</reference>
<evidence type="ECO:0000313" key="5">
    <source>
        <dbReference type="Proteomes" id="UP000094819"/>
    </source>
</evidence>
<dbReference type="EMBL" id="AWGH01000017">
    <property type="protein sequence ID" value="ODN92767.1"/>
    <property type="molecule type" value="Genomic_DNA"/>
</dbReference>
<feature type="region of interest" description="Disordered" evidence="1">
    <location>
        <begin position="788"/>
        <end position="818"/>
    </location>
</feature>
<gene>
    <name evidence="4" type="ORF">L198_05561</name>
</gene>
<evidence type="ECO:0000259" key="2">
    <source>
        <dbReference type="Pfam" id="PF14613"/>
    </source>
</evidence>
<comment type="caution">
    <text evidence="4">The sequence shown here is derived from an EMBL/GenBank/DDBJ whole genome shotgun (WGS) entry which is preliminary data.</text>
</comment>
<dbReference type="Proteomes" id="UP000094819">
    <property type="component" value="Unassembled WGS sequence"/>
</dbReference>
<dbReference type="InterPro" id="IPR027842">
    <property type="entry name" value="HAM1-like_C"/>
</dbReference>
<keyword evidence="5" id="KW-1185">Reference proteome</keyword>
<organism evidence="4 5">
    <name type="scientific">Cryptococcus wingfieldii CBS 7118</name>
    <dbReference type="NCBI Taxonomy" id="1295528"/>
    <lineage>
        <taxon>Eukaryota</taxon>
        <taxon>Fungi</taxon>
        <taxon>Dikarya</taxon>
        <taxon>Basidiomycota</taxon>
        <taxon>Agaricomycotina</taxon>
        <taxon>Tremellomycetes</taxon>
        <taxon>Tremellales</taxon>
        <taxon>Cryptococcaceae</taxon>
        <taxon>Cryptococcus</taxon>
    </lineage>
</organism>
<feature type="domain" description="HAM1-like N-terminal" evidence="3">
    <location>
        <begin position="16"/>
        <end position="696"/>
    </location>
</feature>
<dbReference type="SUPFAM" id="SSF55394">
    <property type="entry name" value="Bactericidal permeability-increasing protein, BPI"/>
    <property type="match status" value="1"/>
</dbReference>
<evidence type="ECO:0000259" key="3">
    <source>
        <dbReference type="Pfam" id="PF19343"/>
    </source>
</evidence>
<evidence type="ECO:0000313" key="4">
    <source>
        <dbReference type="EMBL" id="ODN92767.1"/>
    </source>
</evidence>
<evidence type="ECO:0000256" key="1">
    <source>
        <dbReference type="SAM" id="MobiDB-lite"/>
    </source>
</evidence>
<protein>
    <submittedName>
        <fullName evidence="4">Uncharacterized protein</fullName>
    </submittedName>
</protein>
<accession>A0A1E3IVZ2</accession>
<dbReference type="PANTHER" id="PTHR31138">
    <property type="entry name" value="CHROMOSOME 19, WHOLE GENOME SHOTGUN SEQUENCE"/>
    <property type="match status" value="1"/>
</dbReference>
<dbReference type="GO" id="GO:0008289">
    <property type="term" value="F:lipid binding"/>
    <property type="evidence" value="ECO:0007669"/>
    <property type="project" value="InterPro"/>
</dbReference>
<feature type="region of interest" description="Disordered" evidence="1">
    <location>
        <begin position="857"/>
        <end position="892"/>
    </location>
</feature>
<proteinExistence type="predicted"/>
<feature type="compositionally biased region" description="Polar residues" evidence="1">
    <location>
        <begin position="296"/>
        <end position="308"/>
    </location>
</feature>
<name>A0A1E3IVZ2_9TREE</name>
<dbReference type="RefSeq" id="XP_019030394.1">
    <property type="nucleotide sequence ID" value="XM_019177643.1"/>
</dbReference>
<dbReference type="Gene3D" id="3.15.10.10">
    <property type="entry name" value="Bactericidal permeability-increasing protein, domain 1"/>
    <property type="match status" value="1"/>
</dbReference>